<feature type="chain" id="PRO_5012877252" evidence="2">
    <location>
        <begin position="21"/>
        <end position="69"/>
    </location>
</feature>
<protein>
    <submittedName>
        <fullName evidence="3">Uncharacterized protein</fullName>
    </submittedName>
</protein>
<dbReference type="OrthoDB" id="6541004at2"/>
<sequence length="69" mass="7245">MKIIIFATLLGLFLSTPAFASSADQALQMRSHNSNAASGYVYVNRLDAPASSNPVSANTSAAERLSSQL</sequence>
<dbReference type="Proteomes" id="UP000219271">
    <property type="component" value="Unassembled WGS sequence"/>
</dbReference>
<evidence type="ECO:0000256" key="2">
    <source>
        <dbReference type="SAM" id="SignalP"/>
    </source>
</evidence>
<evidence type="ECO:0000313" key="3">
    <source>
        <dbReference type="EMBL" id="SOD37932.1"/>
    </source>
</evidence>
<organism evidence="3 4">
    <name type="scientific">Candidatus Pantoea floridensis</name>
    <dbReference type="NCBI Taxonomy" id="1938870"/>
    <lineage>
        <taxon>Bacteria</taxon>
        <taxon>Pseudomonadati</taxon>
        <taxon>Pseudomonadota</taxon>
        <taxon>Gammaproteobacteria</taxon>
        <taxon>Enterobacterales</taxon>
        <taxon>Erwiniaceae</taxon>
        <taxon>Pantoea</taxon>
    </lineage>
</organism>
<feature type="region of interest" description="Disordered" evidence="1">
    <location>
        <begin position="50"/>
        <end position="69"/>
    </location>
</feature>
<feature type="signal peptide" evidence="2">
    <location>
        <begin position="1"/>
        <end position="20"/>
    </location>
</feature>
<gene>
    <name evidence="3" type="ORF">SAMN06273570_2314</name>
</gene>
<reference evidence="4" key="1">
    <citation type="submission" date="2017-09" db="EMBL/GenBank/DDBJ databases">
        <authorList>
            <person name="Varghese N."/>
            <person name="Submissions S."/>
        </authorList>
    </citation>
    <scope>NUCLEOTIDE SEQUENCE [LARGE SCALE GENOMIC DNA]</scope>
    <source>
        <strain evidence="4">JKS000234</strain>
    </source>
</reference>
<evidence type="ECO:0000256" key="1">
    <source>
        <dbReference type="SAM" id="MobiDB-lite"/>
    </source>
</evidence>
<evidence type="ECO:0000313" key="4">
    <source>
        <dbReference type="Proteomes" id="UP000219271"/>
    </source>
</evidence>
<dbReference type="AlphaFoldDB" id="A0A286BUV1"/>
<dbReference type="RefSeq" id="WP_097095896.1">
    <property type="nucleotide sequence ID" value="NZ_OCMY01000001.1"/>
</dbReference>
<accession>A0A286BUV1</accession>
<proteinExistence type="predicted"/>
<keyword evidence="2" id="KW-0732">Signal</keyword>
<keyword evidence="4" id="KW-1185">Reference proteome</keyword>
<dbReference type="EMBL" id="OCMY01000001">
    <property type="protein sequence ID" value="SOD37932.1"/>
    <property type="molecule type" value="Genomic_DNA"/>
</dbReference>
<name>A0A286BUV1_9GAMM</name>